<sequence>MTVHWFEDVVGNVVILDYAKYPDSEHYWLHRTTQPELTEDECVRFEEAATAGDVSRVATIISALPDDRCGFQVACSSLSRDDLAAVFLEFEDEPSAATRIARCEERQPWF</sequence>
<protein>
    <submittedName>
        <fullName evidence="1">Uncharacterized protein</fullName>
    </submittedName>
</protein>
<evidence type="ECO:0000313" key="2">
    <source>
        <dbReference type="Proteomes" id="UP001064632"/>
    </source>
</evidence>
<gene>
    <name evidence="1" type="ORF">N4264_09090</name>
</gene>
<name>A0ABY6BJ30_9GAMM</name>
<keyword evidence="2" id="KW-1185">Reference proteome</keyword>
<dbReference type="RefSeq" id="WP_261696720.1">
    <property type="nucleotide sequence ID" value="NZ_CP104694.1"/>
</dbReference>
<proteinExistence type="predicted"/>
<dbReference type="Proteomes" id="UP001064632">
    <property type="component" value="Chromosome"/>
</dbReference>
<evidence type="ECO:0000313" key="1">
    <source>
        <dbReference type="EMBL" id="UXI69767.1"/>
    </source>
</evidence>
<accession>A0ABY6BJ30</accession>
<organism evidence="1 2">
    <name type="scientific">Tahibacter amnicola</name>
    <dbReference type="NCBI Taxonomy" id="2976241"/>
    <lineage>
        <taxon>Bacteria</taxon>
        <taxon>Pseudomonadati</taxon>
        <taxon>Pseudomonadota</taxon>
        <taxon>Gammaproteobacteria</taxon>
        <taxon>Lysobacterales</taxon>
        <taxon>Rhodanobacteraceae</taxon>
        <taxon>Tahibacter</taxon>
    </lineage>
</organism>
<dbReference type="EMBL" id="CP104694">
    <property type="protein sequence ID" value="UXI69767.1"/>
    <property type="molecule type" value="Genomic_DNA"/>
</dbReference>
<reference evidence="1" key="1">
    <citation type="submission" date="2022-09" db="EMBL/GenBank/DDBJ databases">
        <title>Tahibacter sp. nov., isolated from a fresh water.</title>
        <authorList>
            <person name="Baek J.H."/>
            <person name="Lee J.K."/>
            <person name="Kim J.M."/>
            <person name="Jeon C.O."/>
        </authorList>
    </citation>
    <scope>NUCLEOTIDE SEQUENCE</scope>
    <source>
        <strain evidence="1">W38</strain>
    </source>
</reference>